<feature type="compositionally biased region" description="Pro residues" evidence="1">
    <location>
        <begin position="21"/>
        <end position="41"/>
    </location>
</feature>
<dbReference type="EMBL" id="CYKH01002210">
    <property type="protein sequence ID" value="CUG93939.1"/>
    <property type="molecule type" value="Genomic_DNA"/>
</dbReference>
<proteinExistence type="predicted"/>
<dbReference type="AlphaFoldDB" id="A0A0S4JQZ8"/>
<reference evidence="3" key="1">
    <citation type="submission" date="2015-09" db="EMBL/GenBank/DDBJ databases">
        <authorList>
            <consortium name="Pathogen Informatics"/>
        </authorList>
    </citation>
    <scope>NUCLEOTIDE SEQUENCE [LARGE SCALE GENOMIC DNA]</scope>
    <source>
        <strain evidence="3">Lake Konstanz</strain>
    </source>
</reference>
<feature type="region of interest" description="Disordered" evidence="1">
    <location>
        <begin position="1"/>
        <end position="41"/>
    </location>
</feature>
<protein>
    <submittedName>
        <fullName evidence="2">Uncharacterized protein</fullName>
    </submittedName>
</protein>
<accession>A0A0S4JQZ8</accession>
<organism evidence="2 3">
    <name type="scientific">Bodo saltans</name>
    <name type="common">Flagellated protozoan</name>
    <dbReference type="NCBI Taxonomy" id="75058"/>
    <lineage>
        <taxon>Eukaryota</taxon>
        <taxon>Discoba</taxon>
        <taxon>Euglenozoa</taxon>
        <taxon>Kinetoplastea</taxon>
        <taxon>Metakinetoplastina</taxon>
        <taxon>Eubodonida</taxon>
        <taxon>Bodonidae</taxon>
        <taxon>Bodo</taxon>
    </lineage>
</organism>
<keyword evidence="3" id="KW-1185">Reference proteome</keyword>
<gene>
    <name evidence="2" type="ORF">BSAL_45770</name>
</gene>
<name>A0A0S4JQZ8_BODSA</name>
<dbReference type="Proteomes" id="UP000051952">
    <property type="component" value="Unassembled WGS sequence"/>
</dbReference>
<evidence type="ECO:0000256" key="1">
    <source>
        <dbReference type="SAM" id="MobiDB-lite"/>
    </source>
</evidence>
<sequence length="283" mass="29823">MFSDLVTLENSSTSTLLRVPTSPPPTTAAPTPVPTTPAPTPLGPPKGFALLTQCSVSNSCQRASDPTCVTEVIPIDSCVSAEGLHLDSSSVGSPPRRQIIHKGTTVEKKTATFISVTPLASNQGVQRHEFETSDCSGRPVSSILFPATCTYEVNDYVSRMGTLVTSSVPPTNQSSSYVVEGMQCSNADCTMPNGCSMAFSGACDECLMPSSSSSSSESSSGSGVIVSAVSYHCFTDQQMVAIFPFSSSEDCVRGQRVGGRAYPTGQCYYNDAEEHFYNLCNPA</sequence>
<evidence type="ECO:0000313" key="3">
    <source>
        <dbReference type="Proteomes" id="UP000051952"/>
    </source>
</evidence>
<dbReference type="VEuPathDB" id="TriTrypDB:BSAL_45770"/>
<evidence type="ECO:0000313" key="2">
    <source>
        <dbReference type="EMBL" id="CUG93939.1"/>
    </source>
</evidence>